<dbReference type="PANTHER" id="PTHR44080:SF8">
    <property type="entry name" value="E3 UBIQUITIN-PROTEIN LIGASE COP1-LIKE"/>
    <property type="match status" value="1"/>
</dbReference>
<feature type="coiled-coil region" evidence="17">
    <location>
        <begin position="383"/>
        <end position="451"/>
    </location>
</feature>
<dbReference type="GO" id="GO:0106292">
    <property type="term" value="F:superoxide-generating NADPH oxidase activity"/>
    <property type="evidence" value="ECO:0007669"/>
    <property type="project" value="UniProtKB-ARBA"/>
</dbReference>
<dbReference type="GO" id="GO:0016020">
    <property type="term" value="C:membrane"/>
    <property type="evidence" value="ECO:0007669"/>
    <property type="project" value="UniProtKB-SubCell"/>
</dbReference>
<dbReference type="Pfam" id="PF00400">
    <property type="entry name" value="WD40"/>
    <property type="match status" value="2"/>
</dbReference>
<dbReference type="EMBL" id="JAQIZT010000011">
    <property type="protein sequence ID" value="KAJ6978714.1"/>
    <property type="molecule type" value="Genomic_DNA"/>
</dbReference>
<evidence type="ECO:0000313" key="18">
    <source>
        <dbReference type="EMBL" id="KAJ6978714.1"/>
    </source>
</evidence>
<dbReference type="GO" id="GO:0098803">
    <property type="term" value="C:respiratory chain complex"/>
    <property type="evidence" value="ECO:0007669"/>
    <property type="project" value="UniProtKB-UniRule"/>
</dbReference>
<evidence type="ECO:0000256" key="11">
    <source>
        <dbReference type="ARBA" id="ARBA00022989"/>
    </source>
</evidence>
<dbReference type="PROSITE" id="PS50082">
    <property type="entry name" value="WD_REPEATS_2"/>
    <property type="match status" value="2"/>
</dbReference>
<name>A0AAD6Q4A0_9ROSI</name>
<evidence type="ECO:0000256" key="4">
    <source>
        <dbReference type="ARBA" id="ARBA00022448"/>
    </source>
</evidence>
<evidence type="ECO:0000256" key="15">
    <source>
        <dbReference type="PROSITE-ProRule" id="PRU00221"/>
    </source>
</evidence>
<dbReference type="SUPFAM" id="SSF50978">
    <property type="entry name" value="WD40 repeat-like"/>
    <property type="match status" value="1"/>
</dbReference>
<dbReference type="CDD" id="cd01053">
    <property type="entry name" value="AOX"/>
    <property type="match status" value="1"/>
</dbReference>
<keyword evidence="14 16" id="KW-0472">Membrane</keyword>
<evidence type="ECO:0000256" key="5">
    <source>
        <dbReference type="ARBA" id="ARBA00022574"/>
    </source>
</evidence>
<dbReference type="PANTHER" id="PTHR44080">
    <property type="entry name" value="E3 UBIQUITIN-PROTEIN LIGASE COP1"/>
    <property type="match status" value="1"/>
</dbReference>
<feature type="repeat" description="WD" evidence="15">
    <location>
        <begin position="748"/>
        <end position="788"/>
    </location>
</feature>
<evidence type="ECO:0000256" key="7">
    <source>
        <dbReference type="ARBA" id="ARBA00022692"/>
    </source>
</evidence>
<evidence type="ECO:0000256" key="14">
    <source>
        <dbReference type="ARBA" id="ARBA00023136"/>
    </source>
</evidence>
<keyword evidence="5 15" id="KW-0853">WD repeat</keyword>
<comment type="similarity">
    <text evidence="3 16">Belongs to the alternative oxidase family.</text>
</comment>
<dbReference type="GO" id="GO:0102721">
    <property type="term" value="F:ubiquinol:oxygen oxidoreductase activity"/>
    <property type="evidence" value="ECO:0007669"/>
    <property type="project" value="UniProtKB-EC"/>
</dbReference>
<dbReference type="Proteomes" id="UP001164929">
    <property type="component" value="Chromosome 11"/>
</dbReference>
<dbReference type="Gene3D" id="2.130.10.10">
    <property type="entry name" value="YVTN repeat-like/Quinoprotein amine dehydrogenase"/>
    <property type="match status" value="2"/>
</dbReference>
<evidence type="ECO:0000256" key="10">
    <source>
        <dbReference type="ARBA" id="ARBA00022982"/>
    </source>
</evidence>
<dbReference type="InterPro" id="IPR002680">
    <property type="entry name" value="AOX"/>
</dbReference>
<dbReference type="GO" id="GO:0061630">
    <property type="term" value="F:ubiquitin protein ligase activity"/>
    <property type="evidence" value="ECO:0007669"/>
    <property type="project" value="InterPro"/>
</dbReference>
<evidence type="ECO:0000256" key="3">
    <source>
        <dbReference type="ARBA" id="ARBA00008388"/>
    </source>
</evidence>
<evidence type="ECO:0000256" key="16">
    <source>
        <dbReference type="RuleBase" id="RU003779"/>
    </source>
</evidence>
<dbReference type="InterPro" id="IPR020472">
    <property type="entry name" value="WD40_PAC1"/>
</dbReference>
<comment type="catalytic activity">
    <reaction evidence="1 16">
        <text>2 a ubiquinol + O2 = 2 a ubiquinone + 2 H2O</text>
        <dbReference type="Rhea" id="RHEA:30255"/>
        <dbReference type="Rhea" id="RHEA-COMP:9565"/>
        <dbReference type="Rhea" id="RHEA-COMP:9566"/>
        <dbReference type="ChEBI" id="CHEBI:15377"/>
        <dbReference type="ChEBI" id="CHEBI:15379"/>
        <dbReference type="ChEBI" id="CHEBI:16389"/>
        <dbReference type="ChEBI" id="CHEBI:17976"/>
        <dbReference type="EC" id="1.10.3.11"/>
    </reaction>
</comment>
<dbReference type="InterPro" id="IPR038659">
    <property type="entry name" value="AOX_sf"/>
</dbReference>
<keyword evidence="12 16" id="KW-0560">Oxidoreductase</keyword>
<dbReference type="AlphaFoldDB" id="A0AAD6Q4A0"/>
<keyword evidence="7 16" id="KW-0812">Transmembrane</keyword>
<keyword evidence="19" id="KW-1185">Reference proteome</keyword>
<comment type="subcellular location">
    <subcellularLocation>
        <location evidence="2">Membrane</location>
    </subcellularLocation>
</comment>
<keyword evidence="6 16" id="KW-0679">Respiratory chain</keyword>
<evidence type="ECO:0000256" key="2">
    <source>
        <dbReference type="ARBA" id="ARBA00004370"/>
    </source>
</evidence>
<reference evidence="18" key="1">
    <citation type="journal article" date="2023" name="Mol. Ecol. Resour.">
        <title>Chromosome-level genome assembly of a triploid poplar Populus alba 'Berolinensis'.</title>
        <authorList>
            <person name="Chen S."/>
            <person name="Yu Y."/>
            <person name="Wang X."/>
            <person name="Wang S."/>
            <person name="Zhang T."/>
            <person name="Zhou Y."/>
            <person name="He R."/>
            <person name="Meng N."/>
            <person name="Wang Y."/>
            <person name="Liu W."/>
            <person name="Liu Z."/>
            <person name="Liu J."/>
            <person name="Guo Q."/>
            <person name="Huang H."/>
            <person name="Sederoff R.R."/>
            <person name="Wang G."/>
            <person name="Qu G."/>
            <person name="Chen S."/>
        </authorList>
    </citation>
    <scope>NUCLEOTIDE SEQUENCE</scope>
    <source>
        <strain evidence="18">SC-2020</strain>
    </source>
</reference>
<dbReference type="InterPro" id="IPR001680">
    <property type="entry name" value="WD40_rpt"/>
</dbReference>
<dbReference type="GO" id="GO:0009916">
    <property type="term" value="F:alternative oxidase activity"/>
    <property type="evidence" value="ECO:0007669"/>
    <property type="project" value="UniProtKB-UniRule"/>
</dbReference>
<evidence type="ECO:0000256" key="1">
    <source>
        <dbReference type="ARBA" id="ARBA00001192"/>
    </source>
</evidence>
<dbReference type="InterPro" id="IPR036322">
    <property type="entry name" value="WD40_repeat_dom_sf"/>
</dbReference>
<sequence length="1027" mass="117664">MAAAGLSSSSCTVFTISSSFKTRRHLTKTPQNPLLFKRNNSSNPTSHPFLPSRKLCTVQATILREDEEKKVVVEESFQPKTFTHEPVHGSPQSSSPSGLETWAIKLEQSVNVFLTDSVIKILDTLYHDRDYARFFVLETIARVPYFAFISVLHMYESFGWWRRADYLKVHFAESWNEMHHLLIMEELGGNSWWFDRLLAQVIATSYYFMTVLMYALSPRMAYHFSECVESHAFATYDKFIKARGDDLKKLPAPEVAVKYYTEGDLYLFDEFQTSRAPHSRRPKIENLYDVFLNVRDDEAEHCKTMKACQTHGNLRSPHSYPEDAFEDDTGCDLPQADCEGIVDCIKKSLLERTYARQVAKTASPYEHIRQALQQGCGVSFTVVDGLMALLAEKKRKMEQEEADTNMRTLLDFLYCLSKQKLDDLNEIQTDLQYIEEDINSVEKKLIELSRANDRFSLKLGMFADDPNSKFVTQSGPIASKKKWVHAQLNALQECYLQKRRNWVRQACKEEERDTDTLNREGYNPGLEDFQSVLTNFTRCSQLRVVAELRRGDLFHSANIVSSIEFDRDDELFATAGVSRRIKIFEFSKSFQELSADDHREASYNSVMNEPEDVHCPVVEMSTRSKLSCVSWNKYMKNHIASSDYEGIVTVWDVTTRQSIMEYEEHEKRAWSVDFSQNEPSMLVSGSDDCKVKIWSTKQEASVLNIDMKANICSVKYNPGSSIHVAVGSADHRIHYYDLRNICQPLYVFSGHRKTVSYVKFLSSNELASASTDSTLRLWDVKENLAVSHGPFQEKRIQSLIYYLYFDCLLWNCDCICDTWYRFRFLSMALQIYHDPLFLQLRTFRGHTNERNFVGLAVNSEYIACGSETNEVFVYHKAISKPAASHRFSIDLENGGDDAGSYFTSAVCWKSDSPTMLAANSQGTIKITILASSSSTPPQAKSHHQCLDHQKSAAQENFLGYVSLEGELWDLKTECCSWEGQLSRPNLEMLFQNLSFLVELNLDCVDLSAHSSIWCEAISHALPNLKEC</sequence>
<comment type="cofactor">
    <cofactor evidence="16">
        <name>Fe cation</name>
        <dbReference type="ChEBI" id="CHEBI:24875"/>
    </cofactor>
    <text evidence="16">Binds 2 iron ions per subunit.</text>
</comment>
<dbReference type="GO" id="GO:0046872">
    <property type="term" value="F:metal ion binding"/>
    <property type="evidence" value="ECO:0007669"/>
    <property type="project" value="UniProtKB-UniRule"/>
</dbReference>
<dbReference type="PRINTS" id="PR00320">
    <property type="entry name" value="GPROTEINBRPT"/>
</dbReference>
<dbReference type="Pfam" id="PF01786">
    <property type="entry name" value="AOX"/>
    <property type="match status" value="1"/>
</dbReference>
<dbReference type="Gene3D" id="1.20.1260.140">
    <property type="entry name" value="Alternative oxidase"/>
    <property type="match status" value="1"/>
</dbReference>
<evidence type="ECO:0000256" key="6">
    <source>
        <dbReference type="ARBA" id="ARBA00022660"/>
    </source>
</evidence>
<protein>
    <recommendedName>
        <fullName evidence="16">Ubiquinol oxidase</fullName>
        <ecNumber evidence="16">1.10.3.11</ecNumber>
    </recommendedName>
</protein>
<comment type="caution">
    <text evidence="18">The sequence shown here is derived from an EMBL/GenBank/DDBJ whole genome shotgun (WGS) entry which is preliminary data.</text>
</comment>
<keyword evidence="11" id="KW-1133">Transmembrane helix</keyword>
<evidence type="ECO:0000256" key="12">
    <source>
        <dbReference type="ARBA" id="ARBA00023002"/>
    </source>
</evidence>
<evidence type="ECO:0000256" key="17">
    <source>
        <dbReference type="SAM" id="Coils"/>
    </source>
</evidence>
<evidence type="ECO:0000256" key="9">
    <source>
        <dbReference type="ARBA" id="ARBA00022737"/>
    </source>
</evidence>
<dbReference type="FunFam" id="1.20.1260.140:FF:000003">
    <property type="entry name" value="Ubiquinol oxidase"/>
    <property type="match status" value="1"/>
</dbReference>
<keyword evidence="17" id="KW-0175">Coiled coil</keyword>
<dbReference type="EC" id="1.10.3.11" evidence="16"/>
<evidence type="ECO:0000256" key="13">
    <source>
        <dbReference type="ARBA" id="ARBA00023004"/>
    </source>
</evidence>
<feature type="repeat" description="WD" evidence="15">
    <location>
        <begin position="662"/>
        <end position="704"/>
    </location>
</feature>
<keyword evidence="9" id="KW-0677">Repeat</keyword>
<accession>A0AAD6Q4A0</accession>
<dbReference type="GO" id="GO:0043161">
    <property type="term" value="P:proteasome-mediated ubiquitin-dependent protein catabolic process"/>
    <property type="evidence" value="ECO:0007669"/>
    <property type="project" value="TreeGrafter"/>
</dbReference>
<dbReference type="PROSITE" id="PS50294">
    <property type="entry name" value="WD_REPEATS_REGION"/>
    <property type="match status" value="2"/>
</dbReference>
<dbReference type="InterPro" id="IPR019775">
    <property type="entry name" value="WD40_repeat_CS"/>
</dbReference>
<keyword evidence="13 16" id="KW-0408">Iron</keyword>
<gene>
    <name evidence="18" type="ORF">NC653_027001</name>
</gene>
<dbReference type="SMART" id="SM00320">
    <property type="entry name" value="WD40"/>
    <property type="match status" value="6"/>
</dbReference>
<evidence type="ECO:0000256" key="8">
    <source>
        <dbReference type="ARBA" id="ARBA00022723"/>
    </source>
</evidence>
<keyword evidence="4" id="KW-0813">Transport</keyword>
<dbReference type="PROSITE" id="PS00678">
    <property type="entry name" value="WD_REPEATS_1"/>
    <property type="match status" value="1"/>
</dbReference>
<dbReference type="InterPro" id="IPR042755">
    <property type="entry name" value="COP1"/>
</dbReference>
<proteinExistence type="inferred from homology"/>
<dbReference type="InterPro" id="IPR015943">
    <property type="entry name" value="WD40/YVTN_repeat-like_dom_sf"/>
</dbReference>
<keyword evidence="8 16" id="KW-0479">Metal-binding</keyword>
<evidence type="ECO:0000313" key="19">
    <source>
        <dbReference type="Proteomes" id="UP001164929"/>
    </source>
</evidence>
<organism evidence="18 19">
    <name type="scientific">Populus alba x Populus x berolinensis</name>
    <dbReference type="NCBI Taxonomy" id="444605"/>
    <lineage>
        <taxon>Eukaryota</taxon>
        <taxon>Viridiplantae</taxon>
        <taxon>Streptophyta</taxon>
        <taxon>Embryophyta</taxon>
        <taxon>Tracheophyta</taxon>
        <taxon>Spermatophyta</taxon>
        <taxon>Magnoliopsida</taxon>
        <taxon>eudicotyledons</taxon>
        <taxon>Gunneridae</taxon>
        <taxon>Pentapetalae</taxon>
        <taxon>rosids</taxon>
        <taxon>fabids</taxon>
        <taxon>Malpighiales</taxon>
        <taxon>Salicaceae</taxon>
        <taxon>Saliceae</taxon>
        <taxon>Populus</taxon>
    </lineage>
</organism>
<keyword evidence="10 16" id="KW-0249">Electron transport</keyword>